<evidence type="ECO:0000256" key="5">
    <source>
        <dbReference type="ARBA" id="ARBA00023288"/>
    </source>
</evidence>
<dbReference type="GO" id="GO:0006887">
    <property type="term" value="P:exocytosis"/>
    <property type="evidence" value="ECO:0000318"/>
    <property type="project" value="GO_Central"/>
</dbReference>
<dbReference type="InterPro" id="IPR005225">
    <property type="entry name" value="Small_GTP-bd"/>
</dbReference>
<dbReference type="FunFam" id="3.40.50.300:FF:001018">
    <property type="entry name" value="Rab family GTPase"/>
    <property type="match status" value="1"/>
</dbReference>
<evidence type="ECO:0000256" key="2">
    <source>
        <dbReference type="ARBA" id="ARBA00010142"/>
    </source>
</evidence>
<dbReference type="PROSITE" id="PS51420">
    <property type="entry name" value="RHO"/>
    <property type="match status" value="1"/>
</dbReference>
<dbReference type="KEGG" id="ehi:EHI_199820"/>
<dbReference type="Proteomes" id="UP000001926">
    <property type="component" value="Partially assembled WGS sequence"/>
</dbReference>
<accession>A0A8U0WPS5</accession>
<dbReference type="CDD" id="cd01867">
    <property type="entry name" value="Rab8_Rab10_Rab13_like"/>
    <property type="match status" value="1"/>
</dbReference>
<evidence type="ECO:0000256" key="1">
    <source>
        <dbReference type="ARBA" id="ARBA00006270"/>
    </source>
</evidence>
<feature type="region of interest" description="Disordered" evidence="9">
    <location>
        <begin position="175"/>
        <end position="199"/>
    </location>
</feature>
<evidence type="ECO:0000256" key="9">
    <source>
        <dbReference type="SAM" id="MobiDB-lite"/>
    </source>
</evidence>
<organism evidence="10 11">
    <name type="scientific">Entamoeba histolytica (strain ATCC 30459 / HM-1:IMSS / ABRM)</name>
    <dbReference type="NCBI Taxonomy" id="294381"/>
    <lineage>
        <taxon>Eukaryota</taxon>
        <taxon>Amoebozoa</taxon>
        <taxon>Evosea</taxon>
        <taxon>Archamoebae</taxon>
        <taxon>Mastigamoebida</taxon>
        <taxon>Entamoebidae</taxon>
        <taxon>Entamoeba</taxon>
    </lineage>
</organism>
<dbReference type="InterPro" id="IPR050305">
    <property type="entry name" value="Small_GTPase_Rab"/>
</dbReference>
<comment type="function">
    <text evidence="6">Protein transport. Probably involved in vesicular traffic from ER to Golgi.</text>
</comment>
<reference evidence="10" key="2">
    <citation type="submission" date="2007-03" db="EMBL/GenBank/DDBJ databases">
        <authorList>
            <person name="Lorenzi H."/>
            <person name="Amedeo P."/>
            <person name="Inman J."/>
            <person name="Schobel S."/>
            <person name="Caler E."/>
        </authorList>
    </citation>
    <scope>GENOME REANNOTATION</scope>
    <source>
        <strain evidence="10">HM-1:IMSS</strain>
    </source>
</reference>
<sequence>MSEKDSTIKLLLIGESGVGKSSLLLRFSEDAFNPMYITTVGIDFRVKNIELDNKKLKLQIWDTAGQERFRTIVSSYYRGVMGIVLVYDITSRESFNNIEYWMRNIEANADQNVNKILVGNKCDAEDKRVVTSEEGQQMANKLGIPFLETSAKNSLKVDDCFISLARDVIQRIGESSQSAQPGIVDPTQQTQPTESTGCC</sequence>
<dbReference type="AlphaFoldDB" id="A0A8U0WPS5"/>
<dbReference type="PROSITE" id="PS51417">
    <property type="entry name" value="ARF"/>
    <property type="match status" value="1"/>
</dbReference>
<comment type="similarity">
    <text evidence="2">Belongs to the small GTPase superfamily. Rho family.</text>
</comment>
<protein>
    <recommendedName>
        <fullName evidence="7">Ras-related protein Rab-1</fullName>
    </recommendedName>
    <alternativeName>
        <fullName evidence="8">Small GTP-binding protein rab1</fullName>
    </alternativeName>
</protein>
<comment type="similarity">
    <text evidence="1">Belongs to the small GTPase superfamily. Rab family.</text>
</comment>
<evidence type="ECO:0000256" key="4">
    <source>
        <dbReference type="ARBA" id="ARBA00023134"/>
    </source>
</evidence>
<dbReference type="GO" id="GO:0003924">
    <property type="term" value="F:GTPase activity"/>
    <property type="evidence" value="ECO:0000318"/>
    <property type="project" value="GO_Central"/>
</dbReference>
<dbReference type="NCBIfam" id="TIGR00231">
    <property type="entry name" value="small_GTP"/>
    <property type="match status" value="1"/>
</dbReference>
<dbReference type="GO" id="GO:0016020">
    <property type="term" value="C:membrane"/>
    <property type="evidence" value="ECO:0000318"/>
    <property type="project" value="GO_Central"/>
</dbReference>
<dbReference type="InterPro" id="IPR001806">
    <property type="entry name" value="Small_GTPase"/>
</dbReference>
<dbReference type="RefSeq" id="XP_653051.1">
    <property type="nucleotide sequence ID" value="XM_647959.2"/>
</dbReference>
<keyword evidence="11" id="KW-1185">Reference proteome</keyword>
<dbReference type="EMBL" id="DS571489">
    <property type="protein sequence ID" value="EAL47665.1"/>
    <property type="molecule type" value="Genomic_DNA"/>
</dbReference>
<dbReference type="PANTHER" id="PTHR47980">
    <property type="entry name" value="LD44762P"/>
    <property type="match status" value="1"/>
</dbReference>
<evidence type="ECO:0000256" key="6">
    <source>
        <dbReference type="ARBA" id="ARBA00053444"/>
    </source>
</evidence>
<evidence type="ECO:0000313" key="11">
    <source>
        <dbReference type="Proteomes" id="UP000001926"/>
    </source>
</evidence>
<dbReference type="Pfam" id="PF00071">
    <property type="entry name" value="Ras"/>
    <property type="match status" value="1"/>
</dbReference>
<dbReference type="SMART" id="SM00176">
    <property type="entry name" value="RAN"/>
    <property type="match status" value="1"/>
</dbReference>
<dbReference type="SMART" id="SM00173">
    <property type="entry name" value="RAS"/>
    <property type="match status" value="1"/>
</dbReference>
<evidence type="ECO:0000313" key="10">
    <source>
        <dbReference type="EMBL" id="EAL47665.1"/>
    </source>
</evidence>
<keyword evidence="4" id="KW-0342">GTP-binding</keyword>
<dbReference type="OMA" id="SKMEQNE"/>
<dbReference type="HOGENOM" id="CLU_041217_23_1_1"/>
<dbReference type="SUPFAM" id="SSF52540">
    <property type="entry name" value="P-loop containing nucleoside triphosphate hydrolases"/>
    <property type="match status" value="1"/>
</dbReference>
<dbReference type="InterPro" id="IPR027417">
    <property type="entry name" value="P-loop_NTPase"/>
</dbReference>
<dbReference type="GO" id="GO:0005525">
    <property type="term" value="F:GTP binding"/>
    <property type="evidence" value="ECO:0007669"/>
    <property type="project" value="UniProtKB-KW"/>
</dbReference>
<name>A0A8U0WPS5_ENTH1</name>
<dbReference type="OrthoDB" id="9989112at2759"/>
<dbReference type="SMART" id="SM00174">
    <property type="entry name" value="RHO"/>
    <property type="match status" value="1"/>
</dbReference>
<dbReference type="PROSITE" id="PS51421">
    <property type="entry name" value="RAS"/>
    <property type="match status" value="1"/>
</dbReference>
<dbReference type="PRINTS" id="PR00449">
    <property type="entry name" value="RASTRNSFRMNG"/>
</dbReference>
<dbReference type="Gene3D" id="3.40.50.300">
    <property type="entry name" value="P-loop containing nucleotide triphosphate hydrolases"/>
    <property type="match status" value="1"/>
</dbReference>
<keyword evidence="5" id="KW-0449">Lipoprotein</keyword>
<evidence type="ECO:0000256" key="7">
    <source>
        <dbReference type="ARBA" id="ARBA00067099"/>
    </source>
</evidence>
<keyword evidence="3" id="KW-0547">Nucleotide-binding</keyword>
<reference evidence="10" key="1">
    <citation type="journal article" date="2005" name="Nature">
        <title>The genome of the protist parasite Entamoeba histolytica.</title>
        <authorList>
            <person name="Loftus B."/>
            <person name="Anderson I."/>
            <person name="Davies R."/>
            <person name="Alsmark U.C."/>
            <person name="Samuelson J."/>
            <person name="Amedeo P."/>
            <person name="Roncaglia P."/>
            <person name="Berriman M."/>
            <person name="Hirt R.P."/>
            <person name="Mann B.J."/>
            <person name="Nozaki T."/>
            <person name="Suh B."/>
            <person name="Pop M."/>
            <person name="Duchene M."/>
            <person name="Ackers J."/>
            <person name="Tannich E."/>
            <person name="Leippe M."/>
            <person name="Hofer M."/>
            <person name="Bruchhaus I."/>
            <person name="Willhoeft U."/>
            <person name="Bhattacharya A."/>
            <person name="Chillingworth T."/>
            <person name="Churcher C."/>
            <person name="Hance Z."/>
            <person name="Harris B."/>
            <person name="Harris D."/>
            <person name="Jagels K."/>
            <person name="Moule S."/>
            <person name="Mungall K."/>
            <person name="Ormond D."/>
            <person name="Squares R."/>
            <person name="Whitehead S."/>
            <person name="Quail M.A."/>
            <person name="Rabbinowitsch E."/>
            <person name="Norbertczak H."/>
            <person name="Price C."/>
            <person name="Wang Z."/>
            <person name="Guillen N."/>
            <person name="Gilchrist C."/>
            <person name="Stroup S.E."/>
            <person name="Bhattacharya S."/>
            <person name="Lohia A."/>
            <person name="Foster P.G."/>
            <person name="Sicheritz-Ponten T."/>
            <person name="Weber C."/>
            <person name="Singh U."/>
            <person name="Mukherjee C."/>
            <person name="El-Sayed N.M."/>
            <person name="Petri W.A.Jr."/>
            <person name="Clark C.G."/>
            <person name="Embley T.M."/>
            <person name="Barrell B."/>
            <person name="Fraser C.M."/>
            <person name="Hall N."/>
        </authorList>
    </citation>
    <scope>NUCLEOTIDE SEQUENCE [LARGE SCALE GENOMIC DNA]</scope>
    <source>
        <strain evidence="10">HM-1:IMSS</strain>
    </source>
</reference>
<proteinExistence type="inferred from homology"/>
<evidence type="ECO:0000256" key="8">
    <source>
        <dbReference type="ARBA" id="ARBA00081865"/>
    </source>
</evidence>
<dbReference type="SMART" id="SM00175">
    <property type="entry name" value="RAB"/>
    <property type="match status" value="1"/>
</dbReference>
<dbReference type="PROSITE" id="PS51419">
    <property type="entry name" value="RAB"/>
    <property type="match status" value="1"/>
</dbReference>
<dbReference type="GeneID" id="3407363"/>
<gene>
    <name evidence="10" type="ORF">EHI_199820</name>
</gene>
<evidence type="ECO:0000256" key="3">
    <source>
        <dbReference type="ARBA" id="ARBA00022741"/>
    </source>
</evidence>